<dbReference type="Pfam" id="PF13365">
    <property type="entry name" value="Trypsin_2"/>
    <property type="match status" value="1"/>
</dbReference>
<dbReference type="AlphaFoldDB" id="A0A9D2RR45"/>
<dbReference type="InterPro" id="IPR001940">
    <property type="entry name" value="Peptidase_S1C"/>
</dbReference>
<reference evidence="5" key="1">
    <citation type="journal article" date="2021" name="PeerJ">
        <title>Extensive microbial diversity within the chicken gut microbiome revealed by metagenomics and culture.</title>
        <authorList>
            <person name="Gilroy R."/>
            <person name="Ravi A."/>
            <person name="Getino M."/>
            <person name="Pursley I."/>
            <person name="Horton D.L."/>
            <person name="Alikhan N.F."/>
            <person name="Baker D."/>
            <person name="Gharbi K."/>
            <person name="Hall N."/>
            <person name="Watson M."/>
            <person name="Adriaenssens E.M."/>
            <person name="Foster-Nyarko E."/>
            <person name="Jarju S."/>
            <person name="Secka A."/>
            <person name="Antonio M."/>
            <person name="Oren A."/>
            <person name="Chaudhuri R.R."/>
            <person name="La Ragione R."/>
            <person name="Hildebrand F."/>
            <person name="Pallen M.J."/>
        </authorList>
    </citation>
    <scope>NUCLEOTIDE SEQUENCE</scope>
    <source>
        <strain evidence="5">ChiBcec18-1249</strain>
    </source>
</reference>
<gene>
    <name evidence="5" type="ORF">H9787_04495</name>
</gene>
<name>A0A9D2RR45_9FIRM</name>
<feature type="chain" id="PRO_5039389199" evidence="4">
    <location>
        <begin position="22"/>
        <end position="427"/>
    </location>
</feature>
<evidence type="ECO:0000256" key="1">
    <source>
        <dbReference type="ARBA" id="ARBA00010541"/>
    </source>
</evidence>
<reference evidence="5" key="2">
    <citation type="submission" date="2021-04" db="EMBL/GenBank/DDBJ databases">
        <authorList>
            <person name="Gilroy R."/>
        </authorList>
    </citation>
    <scope>NUCLEOTIDE SEQUENCE</scope>
    <source>
        <strain evidence="5">ChiBcec18-1249</strain>
    </source>
</reference>
<dbReference type="Proteomes" id="UP000823824">
    <property type="component" value="Unassembled WGS sequence"/>
</dbReference>
<dbReference type="GO" id="GO:0004252">
    <property type="term" value="F:serine-type endopeptidase activity"/>
    <property type="evidence" value="ECO:0007669"/>
    <property type="project" value="InterPro"/>
</dbReference>
<dbReference type="EMBL" id="DWZJ01000033">
    <property type="protein sequence ID" value="HJB12950.1"/>
    <property type="molecule type" value="Genomic_DNA"/>
</dbReference>
<dbReference type="PANTHER" id="PTHR43343:SF3">
    <property type="entry name" value="PROTEASE DO-LIKE 8, CHLOROPLASTIC"/>
    <property type="match status" value="1"/>
</dbReference>
<dbReference type="SUPFAM" id="SSF50494">
    <property type="entry name" value="Trypsin-like serine proteases"/>
    <property type="match status" value="1"/>
</dbReference>
<dbReference type="InterPro" id="IPR051201">
    <property type="entry name" value="Chloro_Bact_Ser_Proteases"/>
</dbReference>
<protein>
    <submittedName>
        <fullName evidence="5">S1C family serine protease</fullName>
    </submittedName>
</protein>
<dbReference type="InterPro" id="IPR009003">
    <property type="entry name" value="Peptidase_S1_PA"/>
</dbReference>
<keyword evidence="4" id="KW-0732">Signal</keyword>
<comment type="caution">
    <text evidence="5">The sequence shown here is derived from an EMBL/GenBank/DDBJ whole genome shotgun (WGS) entry which is preliminary data.</text>
</comment>
<comment type="similarity">
    <text evidence="1">Belongs to the peptidase S1C family.</text>
</comment>
<sequence>MKKRLAAFLCALLLTVSALPAASALEGEAARAADTLATLGLIDPTYDLDATATRAQAAVLLVGLAGAEQAAAADNWIAGFLDLPASIAQEVNYAARQGWINGVTSVSFRPDGALTANAWSAFLLRMLGWSDADGDFTISDAAGFAQRIGLFPISYSTGALTQGELFQMAVDALAFSYRDGSATVIQHLVSQGAVSRSAANALGLLDPALTARQAADRCTPAVFRLDTYETEDYWKDGIPTGDASGFFITADGLAVTNYHSIADAVRATAVLSTGDVYEVESVIYYDVGIDIAVLRISQTALEGRDTTAFATLDLAPSGTGDLRVGDTVYAIGSPLGLGLAVSSGIVSATERVVERYTLPCVMSTADISEGSSGGALLNVYGQVVAVTSGAYVYGNSMYLAVPIDPVLTADLTGQGQTLAEVKAAEAA</sequence>
<dbReference type="InterPro" id="IPR043504">
    <property type="entry name" value="Peptidase_S1_PA_chymotrypsin"/>
</dbReference>
<evidence type="ECO:0000313" key="5">
    <source>
        <dbReference type="EMBL" id="HJB12950.1"/>
    </source>
</evidence>
<dbReference type="Gene3D" id="2.40.10.10">
    <property type="entry name" value="Trypsin-like serine proteases"/>
    <property type="match status" value="2"/>
</dbReference>
<dbReference type="PANTHER" id="PTHR43343">
    <property type="entry name" value="PEPTIDASE S12"/>
    <property type="match status" value="1"/>
</dbReference>
<evidence type="ECO:0000256" key="4">
    <source>
        <dbReference type="SAM" id="SignalP"/>
    </source>
</evidence>
<accession>A0A9D2RR45</accession>
<keyword evidence="2 5" id="KW-0645">Protease</keyword>
<organism evidence="5 6">
    <name type="scientific">Candidatus Oscillibacter excrementigallinarum</name>
    <dbReference type="NCBI Taxonomy" id="2838716"/>
    <lineage>
        <taxon>Bacteria</taxon>
        <taxon>Bacillati</taxon>
        <taxon>Bacillota</taxon>
        <taxon>Clostridia</taxon>
        <taxon>Eubacteriales</taxon>
        <taxon>Oscillospiraceae</taxon>
        <taxon>Oscillibacter</taxon>
    </lineage>
</organism>
<evidence type="ECO:0000256" key="3">
    <source>
        <dbReference type="ARBA" id="ARBA00022801"/>
    </source>
</evidence>
<dbReference type="PRINTS" id="PR00834">
    <property type="entry name" value="PROTEASES2C"/>
</dbReference>
<evidence type="ECO:0000256" key="2">
    <source>
        <dbReference type="ARBA" id="ARBA00022670"/>
    </source>
</evidence>
<feature type="signal peptide" evidence="4">
    <location>
        <begin position="1"/>
        <end position="21"/>
    </location>
</feature>
<dbReference type="GO" id="GO:0006508">
    <property type="term" value="P:proteolysis"/>
    <property type="evidence" value="ECO:0007669"/>
    <property type="project" value="UniProtKB-KW"/>
</dbReference>
<proteinExistence type="inferred from homology"/>
<keyword evidence="3" id="KW-0378">Hydrolase</keyword>
<evidence type="ECO:0000313" key="6">
    <source>
        <dbReference type="Proteomes" id="UP000823824"/>
    </source>
</evidence>